<name>A0A0F9B0S7_9ZZZZ</name>
<dbReference type="EMBL" id="LAZR01054614">
    <property type="protein sequence ID" value="KKK78176.1"/>
    <property type="molecule type" value="Genomic_DNA"/>
</dbReference>
<comment type="caution">
    <text evidence="1">The sequence shown here is derived from an EMBL/GenBank/DDBJ whole genome shotgun (WGS) entry which is preliminary data.</text>
</comment>
<reference evidence="1" key="1">
    <citation type="journal article" date="2015" name="Nature">
        <title>Complex archaea that bridge the gap between prokaryotes and eukaryotes.</title>
        <authorList>
            <person name="Spang A."/>
            <person name="Saw J.H."/>
            <person name="Jorgensen S.L."/>
            <person name="Zaremba-Niedzwiedzka K."/>
            <person name="Martijn J."/>
            <person name="Lind A.E."/>
            <person name="van Eijk R."/>
            <person name="Schleper C."/>
            <person name="Guy L."/>
            <person name="Ettema T.J."/>
        </authorList>
    </citation>
    <scope>NUCLEOTIDE SEQUENCE</scope>
</reference>
<organism evidence="1">
    <name type="scientific">marine sediment metagenome</name>
    <dbReference type="NCBI Taxonomy" id="412755"/>
    <lineage>
        <taxon>unclassified sequences</taxon>
        <taxon>metagenomes</taxon>
        <taxon>ecological metagenomes</taxon>
    </lineage>
</organism>
<evidence type="ECO:0000313" key="1">
    <source>
        <dbReference type="EMBL" id="KKK78176.1"/>
    </source>
</evidence>
<proteinExistence type="predicted"/>
<accession>A0A0F9B0S7</accession>
<sequence length="59" mass="7084">MTNYGEKILKDFLTFKSLHEYELRKSNELKRLKETGASQERIIDKKKIIKFVKNQINNI</sequence>
<protein>
    <submittedName>
        <fullName evidence="1">Uncharacterized protein</fullName>
    </submittedName>
</protein>
<dbReference type="AlphaFoldDB" id="A0A0F9B0S7"/>
<gene>
    <name evidence="1" type="ORF">LCGC14_2846210</name>
</gene>